<keyword evidence="4" id="KW-1185">Reference proteome</keyword>
<proteinExistence type="predicted"/>
<evidence type="ECO:0000256" key="1">
    <source>
        <dbReference type="SAM" id="MobiDB-lite"/>
    </source>
</evidence>
<organism evidence="3 4">
    <name type="scientific">Microbacterium wangchenii</name>
    <dbReference type="NCBI Taxonomy" id="2541726"/>
    <lineage>
        <taxon>Bacteria</taxon>
        <taxon>Bacillati</taxon>
        <taxon>Actinomycetota</taxon>
        <taxon>Actinomycetes</taxon>
        <taxon>Micrococcales</taxon>
        <taxon>Microbacteriaceae</taxon>
        <taxon>Microbacterium</taxon>
    </lineage>
</organism>
<protein>
    <submittedName>
        <fullName evidence="3">Uncharacterized protein</fullName>
    </submittedName>
</protein>
<name>A0ABX5SSI9_9MICO</name>
<gene>
    <name evidence="3" type="ORF">E4K62_10805</name>
</gene>
<feature type="signal peptide" evidence="2">
    <location>
        <begin position="1"/>
        <end position="25"/>
    </location>
</feature>
<dbReference type="RefSeq" id="WP_135067328.1">
    <property type="nucleotide sequence ID" value="NZ_CP038266.1"/>
</dbReference>
<accession>A0ABX5SSI9</accession>
<feature type="compositionally biased region" description="Low complexity" evidence="1">
    <location>
        <begin position="28"/>
        <end position="44"/>
    </location>
</feature>
<dbReference type="Proteomes" id="UP000295748">
    <property type="component" value="Chromosome"/>
</dbReference>
<evidence type="ECO:0000256" key="2">
    <source>
        <dbReference type="SAM" id="SignalP"/>
    </source>
</evidence>
<dbReference type="EMBL" id="CP038266">
    <property type="protein sequence ID" value="QBR89130.1"/>
    <property type="molecule type" value="Genomic_DNA"/>
</dbReference>
<reference evidence="3 4" key="1">
    <citation type="submission" date="2019-03" db="EMBL/GenBank/DDBJ databases">
        <authorList>
            <person name="Dong K."/>
        </authorList>
    </citation>
    <scope>NUCLEOTIDE SEQUENCE [LARGE SCALE GENOMIC DNA]</scope>
    <source>
        <strain evidence="4">dk512</strain>
    </source>
</reference>
<sequence length="318" mass="34614">MIHIRPIALVAVVGLILPLTACASAAGSSPSLKATSSPTAAPSAEVELPSQDRSRWVMPLDEFQDPSTDALLSYAENLLVADCLGEEGISWPIPWQPTDDESYLEPEANISGFPALTVALATESGYHVNFNPGWRGISYESTHELNAIALSTPGFEPVFSACLDQARQQMPTLAVSESTNQLLAWRAETDFLAEDPPAVVDAGARWQRCLKDAGYVSVPDSPYEKDEADSWMPSDEMMAEAGIPPREAELTQQEIDLAVADASCRESSGWSEAYYQKVWEAQAELVSEHADELIRIREEWEAAREIVLDVVAAHAPAQ</sequence>
<feature type="chain" id="PRO_5045304238" evidence="2">
    <location>
        <begin position="26"/>
        <end position="318"/>
    </location>
</feature>
<evidence type="ECO:0000313" key="3">
    <source>
        <dbReference type="EMBL" id="QBR89130.1"/>
    </source>
</evidence>
<evidence type="ECO:0000313" key="4">
    <source>
        <dbReference type="Proteomes" id="UP000295748"/>
    </source>
</evidence>
<keyword evidence="2" id="KW-0732">Signal</keyword>
<feature type="region of interest" description="Disordered" evidence="1">
    <location>
        <begin position="28"/>
        <end position="50"/>
    </location>
</feature>